<dbReference type="PANTHER" id="PTHR22876:SF5">
    <property type="entry name" value="CHROMOSOME 9 OPEN READING FRAME 85"/>
    <property type="match status" value="1"/>
</dbReference>
<feature type="compositionally biased region" description="Acidic residues" evidence="2">
    <location>
        <begin position="164"/>
        <end position="209"/>
    </location>
</feature>
<feature type="region of interest" description="Disordered" evidence="2">
    <location>
        <begin position="154"/>
        <end position="266"/>
    </location>
</feature>
<feature type="compositionally biased region" description="Basic residues" evidence="2">
    <location>
        <begin position="248"/>
        <end position="266"/>
    </location>
</feature>
<feature type="compositionally biased region" description="Basic and acidic residues" evidence="2">
    <location>
        <begin position="154"/>
        <end position="163"/>
    </location>
</feature>
<feature type="region of interest" description="Disordered" evidence="2">
    <location>
        <begin position="1"/>
        <end position="20"/>
    </location>
</feature>
<name>A0A813PLL8_9BILA</name>
<comment type="caution">
    <text evidence="3">The sequence shown here is derived from an EMBL/GenBank/DDBJ whole genome shotgun (WGS) entry which is preliminary data.</text>
</comment>
<keyword evidence="1" id="KW-0175">Coiled coil</keyword>
<feature type="compositionally biased region" description="Polar residues" evidence="2">
    <location>
        <begin position="1"/>
        <end position="11"/>
    </location>
</feature>
<dbReference type="PANTHER" id="PTHR22876">
    <property type="entry name" value="ZGC:101016"/>
    <property type="match status" value="1"/>
</dbReference>
<dbReference type="Proteomes" id="UP000663879">
    <property type="component" value="Unassembled WGS sequence"/>
</dbReference>
<sequence>MSSQKGNAQRSRPQKHKNSRAFKNDLYDTSHITKKINNLEFYGICDRCKDIIDWKVKYKKYKPLTTAKKCVKCLEKKVKDAYYIVCKDCCLKHKICSKCSKPHENLEFGESEREKQRKEEEFYQELKHLNERQRRKLLRLLEKGAFSKEEFMDDPSLIRKSTEDSDEDFDEDDEDFDEDGDDQDEEEDDDDFDEEDDEDEGLEEEEDQEELKNLPKDDGNEDYETFDEDEDDDEDDEEEEEEEEEKKPKQKRNTFPARKKALSKRK</sequence>
<reference evidence="3" key="1">
    <citation type="submission" date="2021-02" db="EMBL/GenBank/DDBJ databases">
        <authorList>
            <person name="Nowell W R."/>
        </authorList>
    </citation>
    <scope>NUCLEOTIDE SEQUENCE</scope>
    <source>
        <strain evidence="3">Ploen Becks lab</strain>
    </source>
</reference>
<dbReference type="InterPro" id="IPR019351">
    <property type="entry name" value="DUF2039"/>
</dbReference>
<evidence type="ECO:0000256" key="2">
    <source>
        <dbReference type="SAM" id="MobiDB-lite"/>
    </source>
</evidence>
<accession>A0A813PLL8</accession>
<feature type="coiled-coil region" evidence="1">
    <location>
        <begin position="112"/>
        <end position="143"/>
    </location>
</feature>
<evidence type="ECO:0000256" key="1">
    <source>
        <dbReference type="SAM" id="Coils"/>
    </source>
</evidence>
<organism evidence="3 4">
    <name type="scientific">Brachionus calyciflorus</name>
    <dbReference type="NCBI Taxonomy" id="104777"/>
    <lineage>
        <taxon>Eukaryota</taxon>
        <taxon>Metazoa</taxon>
        <taxon>Spiralia</taxon>
        <taxon>Gnathifera</taxon>
        <taxon>Rotifera</taxon>
        <taxon>Eurotatoria</taxon>
        <taxon>Monogononta</taxon>
        <taxon>Pseudotrocha</taxon>
        <taxon>Ploima</taxon>
        <taxon>Brachionidae</taxon>
        <taxon>Brachionus</taxon>
    </lineage>
</organism>
<proteinExistence type="predicted"/>
<protein>
    <submittedName>
        <fullName evidence="3">Uncharacterized protein</fullName>
    </submittedName>
</protein>
<dbReference type="OrthoDB" id="250548at2759"/>
<dbReference type="EMBL" id="CAJNOC010000380">
    <property type="protein sequence ID" value="CAF0752970.1"/>
    <property type="molecule type" value="Genomic_DNA"/>
</dbReference>
<gene>
    <name evidence="3" type="ORF">OXX778_LOCUS4017</name>
</gene>
<dbReference type="Pfam" id="PF10217">
    <property type="entry name" value="DUF2039"/>
    <property type="match status" value="1"/>
</dbReference>
<evidence type="ECO:0000313" key="3">
    <source>
        <dbReference type="EMBL" id="CAF0752970.1"/>
    </source>
</evidence>
<evidence type="ECO:0000313" key="4">
    <source>
        <dbReference type="Proteomes" id="UP000663879"/>
    </source>
</evidence>
<keyword evidence="4" id="KW-1185">Reference proteome</keyword>
<feature type="compositionally biased region" description="Acidic residues" evidence="2">
    <location>
        <begin position="219"/>
        <end position="244"/>
    </location>
</feature>
<dbReference type="AlphaFoldDB" id="A0A813PLL8"/>